<dbReference type="InterPro" id="IPR002347">
    <property type="entry name" value="SDR_fam"/>
</dbReference>
<dbReference type="PANTHER" id="PTHR42879">
    <property type="entry name" value="3-OXOACYL-(ACYL-CARRIER-PROTEIN) REDUCTASE"/>
    <property type="match status" value="1"/>
</dbReference>
<dbReference type="EC" id="1.1.1.100" evidence="2"/>
<dbReference type="AlphaFoldDB" id="A0A9Q7ZT32"/>
<dbReference type="SUPFAM" id="SSF51735">
    <property type="entry name" value="NAD(P)-binding Rossmann-fold domains"/>
    <property type="match status" value="1"/>
</dbReference>
<comment type="caution">
    <text evidence="2">The sequence shown here is derived from an EMBL/GenBank/DDBJ whole genome shotgun (WGS) entry which is preliminary data.</text>
</comment>
<name>A0A9Q7ZT32_9ENTR</name>
<protein>
    <submittedName>
        <fullName evidence="2">3-ketoacyl-(Acyl-carrier-protein) reductase</fullName>
        <ecNumber evidence="2">1.1.1.100</ecNumber>
    </submittedName>
</protein>
<evidence type="ECO:0000256" key="1">
    <source>
        <dbReference type="ARBA" id="ARBA00006484"/>
    </source>
</evidence>
<evidence type="ECO:0000313" key="2">
    <source>
        <dbReference type="EMBL" id="SUX82004.1"/>
    </source>
</evidence>
<gene>
    <name evidence="2" type="primary">fabG_9</name>
    <name evidence="2" type="ORF">NCTC8782_04649</name>
</gene>
<organism evidence="2 3">
    <name type="scientific">Citrobacter youngae</name>
    <dbReference type="NCBI Taxonomy" id="133448"/>
    <lineage>
        <taxon>Bacteria</taxon>
        <taxon>Pseudomonadati</taxon>
        <taxon>Pseudomonadota</taxon>
        <taxon>Gammaproteobacteria</taxon>
        <taxon>Enterobacterales</taxon>
        <taxon>Enterobacteriaceae</taxon>
        <taxon>Citrobacter</taxon>
        <taxon>Citrobacter freundii complex</taxon>
    </lineage>
</organism>
<dbReference type="InterPro" id="IPR050259">
    <property type="entry name" value="SDR"/>
</dbReference>
<dbReference type="EMBL" id="UIGT01000001">
    <property type="protein sequence ID" value="SUX82004.1"/>
    <property type="molecule type" value="Genomic_DNA"/>
</dbReference>
<accession>A0A9Q7ZT32</accession>
<dbReference type="Gene3D" id="3.40.50.720">
    <property type="entry name" value="NAD(P)-binding Rossmann-like Domain"/>
    <property type="match status" value="1"/>
</dbReference>
<comment type="similarity">
    <text evidence="1">Belongs to the short-chain dehydrogenases/reductases (SDR) family.</text>
</comment>
<dbReference type="Pfam" id="PF13561">
    <property type="entry name" value="adh_short_C2"/>
    <property type="match status" value="1"/>
</dbReference>
<dbReference type="PANTHER" id="PTHR42879:SF2">
    <property type="entry name" value="3-OXOACYL-[ACYL-CARRIER-PROTEIN] REDUCTASE FABG"/>
    <property type="match status" value="1"/>
</dbReference>
<reference evidence="2 3" key="1">
    <citation type="submission" date="2018-06" db="EMBL/GenBank/DDBJ databases">
        <authorList>
            <consortium name="Pathogen Informatics"/>
            <person name="Doyle S."/>
        </authorList>
    </citation>
    <scope>NUCLEOTIDE SEQUENCE [LARGE SCALE GENOMIC DNA]</scope>
    <source>
        <strain evidence="2 3">NCTC8782</strain>
    </source>
</reference>
<dbReference type="GO" id="GO:0004316">
    <property type="term" value="F:3-oxoacyl-[acyl-carrier-protein] reductase (NADPH) activity"/>
    <property type="evidence" value="ECO:0007669"/>
    <property type="project" value="UniProtKB-EC"/>
</dbReference>
<dbReference type="Proteomes" id="UP000255286">
    <property type="component" value="Unassembled WGS sequence"/>
</dbReference>
<dbReference type="PRINTS" id="PR00081">
    <property type="entry name" value="GDHRDH"/>
</dbReference>
<sequence>MVMGVAMLLAGKVAVIFGGSGAIGSAVAQTMAREGAHVYLGARRQEKLDWAASRLRMAGGTVDTFITDVLDEHDTSTQVTRLVQRIGGIDVVVNATGFMHEQGKRIEALALSEFMSGITPFLAAQFNIAKAVTPHMGGNRAGVILTVVAPAAPMAMPGHLGHIVGCAGTEAFIKALASELGPANVRVVGVRSHAIVDAVAAGSYTGEIFTAKAQSMGLTVDQWLAGAAQGTMLGRLPTLAQIAEVTAFLASDHAGAMTATVVNITGGATVS</sequence>
<proteinExistence type="inferred from homology"/>
<keyword evidence="2" id="KW-0560">Oxidoreductase</keyword>
<dbReference type="InterPro" id="IPR036291">
    <property type="entry name" value="NAD(P)-bd_dom_sf"/>
</dbReference>
<evidence type="ECO:0000313" key="3">
    <source>
        <dbReference type="Proteomes" id="UP000255286"/>
    </source>
</evidence>